<sequence length="279" mass="31808">MPSVSQGAEAFEKSPPVAVWEMLKKGAFSVEWLSRSSQKLNRELSQQDVESQSCSSNSTRGGQHITSRTAIRESGKLCENANPQTNCTKLMVNSTHDRDLEEAQQRSYETILAEALGEAKNSNDMEEALPASKDWTDRRRPRTIFSVQQLSILETSFQHQPYPGTCQRQRLAGALSLSETQVKTWFQNRRMKLKQQLQDAQAEALKSRMFHQYLSCQSHSNFSFYPLSDSKYFPHHTVFGSPLALTSFSDYFALHLGNPFSNHYQNPIEIKTAPRRFHP</sequence>
<dbReference type="InterPro" id="IPR001356">
    <property type="entry name" value="HD"/>
</dbReference>
<protein>
    <submittedName>
        <fullName evidence="8">Homeobox expressed in ES cells 1-like</fullName>
    </submittedName>
</protein>
<dbReference type="GO" id="GO:0005634">
    <property type="term" value="C:nucleus"/>
    <property type="evidence" value="ECO:0007669"/>
    <property type="project" value="UniProtKB-SubCell"/>
</dbReference>
<organism evidence="8 9">
    <name type="scientific">Callorhinchus milii</name>
    <name type="common">Ghost shark</name>
    <dbReference type="NCBI Taxonomy" id="7868"/>
    <lineage>
        <taxon>Eukaryota</taxon>
        <taxon>Metazoa</taxon>
        <taxon>Chordata</taxon>
        <taxon>Craniata</taxon>
        <taxon>Vertebrata</taxon>
        <taxon>Chondrichthyes</taxon>
        <taxon>Holocephali</taxon>
        <taxon>Chimaeriformes</taxon>
        <taxon>Callorhinchidae</taxon>
        <taxon>Callorhinchus</taxon>
    </lineage>
</organism>
<dbReference type="InterPro" id="IPR050460">
    <property type="entry name" value="Distal-less_Homeobox_TF"/>
</dbReference>
<keyword evidence="1 4" id="KW-0238">DNA-binding</keyword>
<name>A0A4W3KC38_CALMI</name>
<evidence type="ECO:0000256" key="1">
    <source>
        <dbReference type="ARBA" id="ARBA00023125"/>
    </source>
</evidence>
<comment type="subcellular location">
    <subcellularLocation>
        <location evidence="4 5">Nucleus</location>
    </subcellularLocation>
</comment>
<dbReference type="InterPro" id="IPR009057">
    <property type="entry name" value="Homeodomain-like_sf"/>
</dbReference>
<keyword evidence="3 4" id="KW-0539">Nucleus</keyword>
<dbReference type="AlphaFoldDB" id="A0A4W3KC38"/>
<feature type="compositionally biased region" description="Polar residues" evidence="6">
    <location>
        <begin position="43"/>
        <end position="69"/>
    </location>
</feature>
<accession>A0A4W3KC38</accession>
<dbReference type="Proteomes" id="UP000314986">
    <property type="component" value="Unassembled WGS sequence"/>
</dbReference>
<gene>
    <name evidence="8" type="primary">LOC103180473</name>
</gene>
<evidence type="ECO:0000256" key="4">
    <source>
        <dbReference type="PROSITE-ProRule" id="PRU00108"/>
    </source>
</evidence>
<dbReference type="GO" id="GO:0000978">
    <property type="term" value="F:RNA polymerase II cis-regulatory region sequence-specific DNA binding"/>
    <property type="evidence" value="ECO:0007669"/>
    <property type="project" value="TreeGrafter"/>
</dbReference>
<keyword evidence="2 4" id="KW-0371">Homeobox</keyword>
<reference evidence="9" key="1">
    <citation type="journal article" date="2006" name="Science">
        <title>Ancient noncoding elements conserved in the human genome.</title>
        <authorList>
            <person name="Venkatesh B."/>
            <person name="Kirkness E.F."/>
            <person name="Loh Y.H."/>
            <person name="Halpern A.L."/>
            <person name="Lee A.P."/>
            <person name="Johnson J."/>
            <person name="Dandona N."/>
            <person name="Viswanathan L.D."/>
            <person name="Tay A."/>
            <person name="Venter J.C."/>
            <person name="Strausberg R.L."/>
            <person name="Brenner S."/>
        </authorList>
    </citation>
    <scope>NUCLEOTIDE SEQUENCE [LARGE SCALE GENOMIC DNA]</scope>
</reference>
<evidence type="ECO:0000256" key="3">
    <source>
        <dbReference type="ARBA" id="ARBA00023242"/>
    </source>
</evidence>
<dbReference type="RefSeq" id="XP_007894554.1">
    <property type="nucleotide sequence ID" value="XM_007896363.2"/>
</dbReference>
<dbReference type="PROSITE" id="PS00027">
    <property type="entry name" value="HOMEOBOX_1"/>
    <property type="match status" value="1"/>
</dbReference>
<feature type="domain" description="Homeobox" evidence="7">
    <location>
        <begin position="136"/>
        <end position="196"/>
    </location>
</feature>
<dbReference type="Pfam" id="PF00046">
    <property type="entry name" value="Homeodomain"/>
    <property type="match status" value="1"/>
</dbReference>
<dbReference type="PROSITE" id="PS50071">
    <property type="entry name" value="HOMEOBOX_2"/>
    <property type="match status" value="1"/>
</dbReference>
<proteinExistence type="predicted"/>
<dbReference type="PANTHER" id="PTHR24327">
    <property type="entry name" value="HOMEOBOX PROTEIN"/>
    <property type="match status" value="1"/>
</dbReference>
<evidence type="ECO:0000256" key="2">
    <source>
        <dbReference type="ARBA" id="ARBA00023155"/>
    </source>
</evidence>
<reference evidence="8" key="5">
    <citation type="submission" date="2025-09" db="UniProtKB">
        <authorList>
            <consortium name="Ensembl"/>
        </authorList>
    </citation>
    <scope>IDENTIFICATION</scope>
</reference>
<dbReference type="SMART" id="SM00389">
    <property type="entry name" value="HOX"/>
    <property type="match status" value="1"/>
</dbReference>
<dbReference type="GO" id="GO:0000981">
    <property type="term" value="F:DNA-binding transcription factor activity, RNA polymerase II-specific"/>
    <property type="evidence" value="ECO:0007669"/>
    <property type="project" value="InterPro"/>
</dbReference>
<feature type="DNA-binding region" description="Homeobox" evidence="4">
    <location>
        <begin position="138"/>
        <end position="197"/>
    </location>
</feature>
<evidence type="ECO:0000256" key="5">
    <source>
        <dbReference type="RuleBase" id="RU000682"/>
    </source>
</evidence>
<dbReference type="InterPro" id="IPR017970">
    <property type="entry name" value="Homeobox_CS"/>
</dbReference>
<dbReference type="Ensembl" id="ENSCMIT00000043405.1">
    <property type="protein sequence ID" value="ENSCMIP00000042785.1"/>
    <property type="gene ID" value="ENSCMIG00000017793.1"/>
</dbReference>
<dbReference type="OrthoDB" id="6159439at2759"/>
<reference evidence="8" key="4">
    <citation type="submission" date="2025-08" db="UniProtKB">
        <authorList>
            <consortium name="Ensembl"/>
        </authorList>
    </citation>
    <scope>IDENTIFICATION</scope>
</reference>
<dbReference type="KEGG" id="cmk:103180473"/>
<dbReference type="PANTHER" id="PTHR24327:SF29">
    <property type="entry name" value="HOMEOBOX PROTEIN VENTX"/>
    <property type="match status" value="1"/>
</dbReference>
<evidence type="ECO:0000313" key="9">
    <source>
        <dbReference type="Proteomes" id="UP000314986"/>
    </source>
</evidence>
<feature type="region of interest" description="Disordered" evidence="6">
    <location>
        <begin position="43"/>
        <end position="71"/>
    </location>
</feature>
<evidence type="ECO:0000313" key="8">
    <source>
        <dbReference type="Ensembl" id="ENSCMIP00000042785.1"/>
    </source>
</evidence>
<dbReference type="STRING" id="7868.ENSCMIP00000042785"/>
<dbReference type="CDD" id="cd00086">
    <property type="entry name" value="homeodomain"/>
    <property type="match status" value="1"/>
</dbReference>
<keyword evidence="9" id="KW-1185">Reference proteome</keyword>
<reference evidence="9" key="3">
    <citation type="journal article" date="2014" name="Nature">
        <title>Elephant shark genome provides unique insights into gnathostome evolution.</title>
        <authorList>
            <consortium name="International Elephant Shark Genome Sequencing Consortium"/>
            <person name="Venkatesh B."/>
            <person name="Lee A.P."/>
            <person name="Ravi V."/>
            <person name="Maurya A.K."/>
            <person name="Lian M.M."/>
            <person name="Swann J.B."/>
            <person name="Ohta Y."/>
            <person name="Flajnik M.F."/>
            <person name="Sutoh Y."/>
            <person name="Kasahara M."/>
            <person name="Hoon S."/>
            <person name="Gangu V."/>
            <person name="Roy S.W."/>
            <person name="Irimia M."/>
            <person name="Korzh V."/>
            <person name="Kondrychyn I."/>
            <person name="Lim Z.W."/>
            <person name="Tay B.H."/>
            <person name="Tohari S."/>
            <person name="Kong K.W."/>
            <person name="Ho S."/>
            <person name="Lorente-Galdos B."/>
            <person name="Quilez J."/>
            <person name="Marques-Bonet T."/>
            <person name="Raney B.J."/>
            <person name="Ingham P.W."/>
            <person name="Tay A."/>
            <person name="Hillier L.W."/>
            <person name="Minx P."/>
            <person name="Boehm T."/>
            <person name="Wilson R.K."/>
            <person name="Brenner S."/>
            <person name="Warren W.C."/>
        </authorList>
    </citation>
    <scope>NUCLEOTIDE SEQUENCE [LARGE SCALE GENOMIC DNA]</scope>
</reference>
<dbReference type="GeneTree" id="ENSGT00940000165707"/>
<evidence type="ECO:0000256" key="6">
    <source>
        <dbReference type="SAM" id="MobiDB-lite"/>
    </source>
</evidence>
<dbReference type="GeneID" id="103180473"/>
<dbReference type="Gene3D" id="1.10.10.60">
    <property type="entry name" value="Homeodomain-like"/>
    <property type="match status" value="1"/>
</dbReference>
<dbReference type="SUPFAM" id="SSF46689">
    <property type="entry name" value="Homeodomain-like"/>
    <property type="match status" value="1"/>
</dbReference>
<reference evidence="9" key="2">
    <citation type="journal article" date="2007" name="PLoS Biol.">
        <title>Survey sequencing and comparative analysis of the elephant shark (Callorhinchus milii) genome.</title>
        <authorList>
            <person name="Venkatesh B."/>
            <person name="Kirkness E.F."/>
            <person name="Loh Y.H."/>
            <person name="Halpern A.L."/>
            <person name="Lee A.P."/>
            <person name="Johnson J."/>
            <person name="Dandona N."/>
            <person name="Viswanathan L.D."/>
            <person name="Tay A."/>
            <person name="Venter J.C."/>
            <person name="Strausberg R.L."/>
            <person name="Brenner S."/>
        </authorList>
    </citation>
    <scope>NUCLEOTIDE SEQUENCE [LARGE SCALE GENOMIC DNA]</scope>
</reference>
<dbReference type="InParanoid" id="A0A4W3KC38"/>
<evidence type="ECO:0000259" key="7">
    <source>
        <dbReference type="PROSITE" id="PS50071"/>
    </source>
</evidence>